<dbReference type="InterPro" id="IPR058923">
    <property type="entry name" value="RCC1-like_dom"/>
</dbReference>
<dbReference type="Proteomes" id="UP001566132">
    <property type="component" value="Unassembled WGS sequence"/>
</dbReference>
<dbReference type="PANTHER" id="PTHR45982:SF1">
    <property type="entry name" value="REGULATOR OF CHROMOSOME CONDENSATION"/>
    <property type="match status" value="1"/>
</dbReference>
<evidence type="ECO:0000256" key="2">
    <source>
        <dbReference type="ARBA" id="ARBA00022737"/>
    </source>
</evidence>
<protein>
    <recommendedName>
        <fullName evidence="4">RCC1-like domain-containing protein</fullName>
    </recommendedName>
</protein>
<feature type="domain" description="RCC1-like" evidence="4">
    <location>
        <begin position="37"/>
        <end position="418"/>
    </location>
</feature>
<dbReference type="SUPFAM" id="SSF50985">
    <property type="entry name" value="RCC1/BLIP-II"/>
    <property type="match status" value="1"/>
</dbReference>
<evidence type="ECO:0000256" key="1">
    <source>
        <dbReference type="ARBA" id="ARBA00022658"/>
    </source>
</evidence>
<dbReference type="Gene3D" id="2.130.10.30">
    <property type="entry name" value="Regulator of chromosome condensation 1/beta-lactamase-inhibitor protein II"/>
    <property type="match status" value="1"/>
</dbReference>
<dbReference type="Pfam" id="PF25390">
    <property type="entry name" value="WD40_RLD"/>
    <property type="match status" value="1"/>
</dbReference>
<keyword evidence="1" id="KW-0344">Guanine-nucleotide releasing factor</keyword>
<name>A0ABD1FJJ9_HYPHA</name>
<dbReference type="PROSITE" id="PS50012">
    <property type="entry name" value="RCC1_3"/>
    <property type="match status" value="7"/>
</dbReference>
<gene>
    <name evidence="5" type="ORF">ABEB36_002001</name>
</gene>
<evidence type="ECO:0000259" key="4">
    <source>
        <dbReference type="Pfam" id="PF25390"/>
    </source>
</evidence>
<evidence type="ECO:0000313" key="5">
    <source>
        <dbReference type="EMBL" id="KAL1518366.1"/>
    </source>
</evidence>
<organism evidence="5 6">
    <name type="scientific">Hypothenemus hampei</name>
    <name type="common">Coffee berry borer</name>
    <dbReference type="NCBI Taxonomy" id="57062"/>
    <lineage>
        <taxon>Eukaryota</taxon>
        <taxon>Metazoa</taxon>
        <taxon>Ecdysozoa</taxon>
        <taxon>Arthropoda</taxon>
        <taxon>Hexapoda</taxon>
        <taxon>Insecta</taxon>
        <taxon>Pterygota</taxon>
        <taxon>Neoptera</taxon>
        <taxon>Endopterygota</taxon>
        <taxon>Coleoptera</taxon>
        <taxon>Polyphaga</taxon>
        <taxon>Cucujiformia</taxon>
        <taxon>Curculionidae</taxon>
        <taxon>Scolytinae</taxon>
        <taxon>Hypothenemus</taxon>
    </lineage>
</organism>
<sequence>MPPKRKQVVNAEPTSTKRFKFTLDHVELPQLSTDGAVLVMGAGDVGQLGLGPDVLEKSRPALVNLNEQIVDIYAGGMHTVCLTKEGTVLTFGCNDEGALGRVTDGKEDAEFTAGPVDLPGKVIQVTAGDSHTAVLLEDGRVFTWGTFRDSHGNMGMSERGNERAPFEIITNQKIVKIASGADHIVFLNNFGEVWTCGCGEQGQLGRVTKRSSDRKAGRTGTVSNHNILKFLTPAPINLKPSLRLHFDNIWAGVYCTFAKVANRDDIYVFGLNNFHQIGLDVLQAEYIPKKSKDFSKYKWAQITGGQHHTLGLTTEGKVYAIGRKEYGRLGLGANSEDAITLTQVEGLKEEKIVNIACGSSTSFAVSSSGSLYGWGMGSNGQLGLGDDDDCFEPIQIKSKQLTDRKVMRVSSGGQHTVILGFSENNNKNGEIKTNDEDK</sequence>
<dbReference type="EMBL" id="JBDJPC010000001">
    <property type="protein sequence ID" value="KAL1518366.1"/>
    <property type="molecule type" value="Genomic_DNA"/>
</dbReference>
<dbReference type="InterPro" id="IPR000408">
    <property type="entry name" value="Reg_chr_condens"/>
</dbReference>
<dbReference type="InterPro" id="IPR009091">
    <property type="entry name" value="RCC1/BLIP-II"/>
</dbReference>
<feature type="repeat" description="RCC1" evidence="3">
    <location>
        <begin position="86"/>
        <end position="138"/>
    </location>
</feature>
<feature type="repeat" description="RCC1" evidence="3">
    <location>
        <begin position="139"/>
        <end position="190"/>
    </location>
</feature>
<dbReference type="PROSITE" id="PS00625">
    <property type="entry name" value="RCC1_1"/>
    <property type="match status" value="1"/>
</dbReference>
<feature type="repeat" description="RCC1" evidence="3">
    <location>
        <begin position="369"/>
        <end position="422"/>
    </location>
</feature>
<evidence type="ECO:0000313" key="6">
    <source>
        <dbReference type="Proteomes" id="UP001566132"/>
    </source>
</evidence>
<feature type="repeat" description="RCC1" evidence="3">
    <location>
        <begin position="35"/>
        <end position="85"/>
    </location>
</feature>
<evidence type="ECO:0000256" key="3">
    <source>
        <dbReference type="PROSITE-ProRule" id="PRU00235"/>
    </source>
</evidence>
<feature type="repeat" description="RCC1" evidence="3">
    <location>
        <begin position="191"/>
        <end position="262"/>
    </location>
</feature>
<proteinExistence type="predicted"/>
<dbReference type="PANTHER" id="PTHR45982">
    <property type="entry name" value="REGULATOR OF CHROMOSOME CONDENSATION"/>
    <property type="match status" value="1"/>
</dbReference>
<dbReference type="PRINTS" id="PR00633">
    <property type="entry name" value="RCCNDNSATION"/>
</dbReference>
<keyword evidence="6" id="KW-1185">Reference proteome</keyword>
<keyword evidence="2" id="KW-0677">Repeat</keyword>
<feature type="repeat" description="RCC1" evidence="3">
    <location>
        <begin position="264"/>
        <end position="315"/>
    </location>
</feature>
<dbReference type="PROSITE" id="PS00626">
    <property type="entry name" value="RCC1_2"/>
    <property type="match status" value="3"/>
</dbReference>
<dbReference type="InterPro" id="IPR051553">
    <property type="entry name" value="Ran_GTPase-activating"/>
</dbReference>
<dbReference type="AlphaFoldDB" id="A0ABD1FJJ9"/>
<accession>A0ABD1FJJ9</accession>
<feature type="repeat" description="RCC1" evidence="3">
    <location>
        <begin position="316"/>
        <end position="368"/>
    </location>
</feature>
<comment type="caution">
    <text evidence="5">The sequence shown here is derived from an EMBL/GenBank/DDBJ whole genome shotgun (WGS) entry which is preliminary data.</text>
</comment>
<reference evidence="5 6" key="1">
    <citation type="submission" date="2024-05" db="EMBL/GenBank/DDBJ databases">
        <title>Genetic variation in Jamaican populations of the coffee berry borer (Hypothenemus hampei).</title>
        <authorList>
            <person name="Errbii M."/>
            <person name="Myrie A."/>
        </authorList>
    </citation>
    <scope>NUCLEOTIDE SEQUENCE [LARGE SCALE GENOMIC DNA]</scope>
    <source>
        <strain evidence="5">JA-Hopewell-2020-01-JO</strain>
        <tissue evidence="5">Whole body</tissue>
    </source>
</reference>